<evidence type="ECO:0000256" key="7">
    <source>
        <dbReference type="ARBA" id="ARBA00022968"/>
    </source>
</evidence>
<gene>
    <name evidence="14" type="ORF">D8674_037350</name>
</gene>
<evidence type="ECO:0000256" key="2">
    <source>
        <dbReference type="ARBA" id="ARBA00004881"/>
    </source>
</evidence>
<evidence type="ECO:0000256" key="6">
    <source>
        <dbReference type="ARBA" id="ARBA00022692"/>
    </source>
</evidence>
<dbReference type="PANTHER" id="PTHR31741:SF45">
    <property type="entry name" value="O-FUCOSYLTRANSFERASE FAMILY PROTEIN"/>
    <property type="match status" value="1"/>
</dbReference>
<dbReference type="GO" id="GO:0016020">
    <property type="term" value="C:membrane"/>
    <property type="evidence" value="ECO:0007669"/>
    <property type="project" value="UniProtKB-SubCell"/>
</dbReference>
<dbReference type="OrthoDB" id="1874781at2759"/>
<dbReference type="InterPro" id="IPR024709">
    <property type="entry name" value="FucosylTrfase_pln"/>
</dbReference>
<sequence>MDRKDYPMEPELEEMKEKPYKSKVLYLRYTGAMKAELLKVLERLVPGGIKTDKLKSFINGSIKAKKLEGFVIGRARLERLKLWAARVTTVLLLWAITVQLKALGETLLPRISQSSLPPERVYENNGYLMVSSNGGLNQMRSGISDMVAIARYMNVTLIVPEMDNTSFWNDQSQFKDIFDVDYFIASLRDEVRILKELPPEQKKKVELESLYSMPPISWSNMTYYYNTIIPRFKTYEVVHFTKTDARLANNGIPEEVQKLRCRANYQALRFAPPIEELGGKIVRILMERGPFLVLHLRYEMDMVAFSGCTEGCNEEEIEETTKMRYEYPWWKEKEIDSDKKRKAGLCPLTPEETALALRALDIDPNIQVYIAAGDIYKAERRMAPLKEAFPNLVRKETLAEASDLLPFQSHSNQMAALDYYVSIKSDIFVPTYGGNMAKVVEGHRRYLGFKKTILLDRKVLVDLVDLYNNGSVSWNEFSFGVKAAHADRMGNPTTRLEVPGKPKLEDYFYTNPQECLAPIDDEDSNNED</sequence>
<organism evidence="14 15">
    <name type="scientific">Pyrus ussuriensis x Pyrus communis</name>
    <dbReference type="NCBI Taxonomy" id="2448454"/>
    <lineage>
        <taxon>Eukaryota</taxon>
        <taxon>Viridiplantae</taxon>
        <taxon>Streptophyta</taxon>
        <taxon>Embryophyta</taxon>
        <taxon>Tracheophyta</taxon>
        <taxon>Spermatophyta</taxon>
        <taxon>Magnoliopsida</taxon>
        <taxon>eudicotyledons</taxon>
        <taxon>Gunneridae</taxon>
        <taxon>Pentapetalae</taxon>
        <taxon>rosids</taxon>
        <taxon>fabids</taxon>
        <taxon>Rosales</taxon>
        <taxon>Rosaceae</taxon>
        <taxon>Amygdaloideae</taxon>
        <taxon>Maleae</taxon>
        <taxon>Pyrus</taxon>
    </lineage>
</organism>
<name>A0A5N5GH38_9ROSA</name>
<evidence type="ECO:0000256" key="11">
    <source>
        <dbReference type="ARBA" id="ARBA00023253"/>
    </source>
</evidence>
<keyword evidence="10" id="KW-0325">Glycoprotein</keyword>
<evidence type="ECO:0000313" key="14">
    <source>
        <dbReference type="EMBL" id="KAB2614263.1"/>
    </source>
</evidence>
<comment type="similarity">
    <text evidence="3">Belongs to the glycosyltransferase GT106 family.</text>
</comment>
<comment type="subcellular location">
    <subcellularLocation>
        <location evidence="1">Membrane</location>
        <topology evidence="1">Single-pass type II membrane protein</topology>
    </subcellularLocation>
</comment>
<reference evidence="14 15" key="1">
    <citation type="submission" date="2019-09" db="EMBL/GenBank/DDBJ databases">
        <authorList>
            <person name="Ou C."/>
        </authorList>
    </citation>
    <scope>NUCLEOTIDE SEQUENCE [LARGE SCALE GENOMIC DNA]</scope>
    <source>
        <strain evidence="14">S2</strain>
        <tissue evidence="14">Leaf</tissue>
    </source>
</reference>
<comment type="pathway">
    <text evidence="2">Glycan metabolism.</text>
</comment>
<keyword evidence="7" id="KW-0735">Signal-anchor</keyword>
<dbReference type="GO" id="GO:0005737">
    <property type="term" value="C:cytoplasm"/>
    <property type="evidence" value="ECO:0007669"/>
    <property type="project" value="TreeGrafter"/>
</dbReference>
<dbReference type="InterPro" id="IPR019378">
    <property type="entry name" value="GDP-Fuc_O-FucTrfase"/>
</dbReference>
<reference evidence="14 15" key="2">
    <citation type="submission" date="2019-11" db="EMBL/GenBank/DDBJ databases">
        <title>A de novo genome assembly of a pear dwarfing rootstock.</title>
        <authorList>
            <person name="Wang F."/>
            <person name="Wang J."/>
            <person name="Li S."/>
            <person name="Zhang Y."/>
            <person name="Fang M."/>
            <person name="Ma L."/>
            <person name="Zhao Y."/>
            <person name="Jiang S."/>
        </authorList>
    </citation>
    <scope>NUCLEOTIDE SEQUENCE [LARGE SCALE GENOMIC DNA]</scope>
    <source>
        <strain evidence="14">S2</strain>
        <tissue evidence="14">Leaf</tissue>
    </source>
</reference>
<dbReference type="Pfam" id="PF10250">
    <property type="entry name" value="O-FucT"/>
    <property type="match status" value="1"/>
</dbReference>
<keyword evidence="4" id="KW-0328">Glycosyltransferase</keyword>
<evidence type="ECO:0000256" key="1">
    <source>
        <dbReference type="ARBA" id="ARBA00004606"/>
    </source>
</evidence>
<evidence type="ECO:0000256" key="4">
    <source>
        <dbReference type="ARBA" id="ARBA00022676"/>
    </source>
</evidence>
<evidence type="ECO:0000313" key="15">
    <source>
        <dbReference type="Proteomes" id="UP000327157"/>
    </source>
</evidence>
<keyword evidence="11" id="KW-0294">Fucose metabolism</keyword>
<keyword evidence="9" id="KW-0472">Membrane</keyword>
<keyword evidence="5" id="KW-0808">Transferase</keyword>
<evidence type="ECO:0000256" key="5">
    <source>
        <dbReference type="ARBA" id="ARBA00022679"/>
    </source>
</evidence>
<dbReference type="AlphaFoldDB" id="A0A5N5GH38"/>
<evidence type="ECO:0000256" key="3">
    <source>
        <dbReference type="ARBA" id="ARBA00007737"/>
    </source>
</evidence>
<dbReference type="GO" id="GO:0016757">
    <property type="term" value="F:glycosyltransferase activity"/>
    <property type="evidence" value="ECO:0007669"/>
    <property type="project" value="UniProtKB-KW"/>
</dbReference>
<evidence type="ECO:0000256" key="9">
    <source>
        <dbReference type="ARBA" id="ARBA00023136"/>
    </source>
</evidence>
<dbReference type="Proteomes" id="UP000327157">
    <property type="component" value="Unassembled WGS sequence"/>
</dbReference>
<dbReference type="EMBL" id="SMOL01000453">
    <property type="protein sequence ID" value="KAB2614263.1"/>
    <property type="molecule type" value="Genomic_DNA"/>
</dbReference>
<dbReference type="PANTHER" id="PTHR31741">
    <property type="entry name" value="OS02G0726500 PROTEIN-RELATED"/>
    <property type="match status" value="1"/>
</dbReference>
<protein>
    <recommendedName>
        <fullName evidence="13">O-fucosyltransferase family protein</fullName>
    </recommendedName>
</protein>
<keyword evidence="12" id="KW-0119">Carbohydrate metabolism</keyword>
<accession>A0A5N5GH38</accession>
<dbReference type="FunFam" id="3.40.50.11350:FF:000011">
    <property type="entry name" value="O-fucosyltransferase 28"/>
    <property type="match status" value="1"/>
</dbReference>
<evidence type="ECO:0000256" key="13">
    <source>
        <dbReference type="ARBA" id="ARBA00030350"/>
    </source>
</evidence>
<keyword evidence="15" id="KW-1185">Reference proteome</keyword>
<evidence type="ECO:0000256" key="12">
    <source>
        <dbReference type="ARBA" id="ARBA00023277"/>
    </source>
</evidence>
<proteinExistence type="inferred from homology"/>
<dbReference type="CDD" id="cd11299">
    <property type="entry name" value="O-FucT_plant"/>
    <property type="match status" value="1"/>
</dbReference>
<keyword evidence="8" id="KW-1133">Transmembrane helix</keyword>
<evidence type="ECO:0000256" key="8">
    <source>
        <dbReference type="ARBA" id="ARBA00022989"/>
    </source>
</evidence>
<comment type="caution">
    <text evidence="14">The sequence shown here is derived from an EMBL/GenBank/DDBJ whole genome shotgun (WGS) entry which is preliminary data.</text>
</comment>
<evidence type="ECO:0000256" key="10">
    <source>
        <dbReference type="ARBA" id="ARBA00023180"/>
    </source>
</evidence>
<keyword evidence="6" id="KW-0812">Transmembrane</keyword>
<dbReference type="GO" id="GO:0006004">
    <property type="term" value="P:fucose metabolic process"/>
    <property type="evidence" value="ECO:0007669"/>
    <property type="project" value="UniProtKB-KW"/>
</dbReference>